<dbReference type="Pfam" id="PF09334">
    <property type="entry name" value="tRNA-synt_1g"/>
    <property type="match status" value="1"/>
</dbReference>
<evidence type="ECO:0000256" key="2">
    <source>
        <dbReference type="ARBA" id="ARBA00022741"/>
    </source>
</evidence>
<evidence type="ECO:0000313" key="11">
    <source>
        <dbReference type="Proteomes" id="UP000465031"/>
    </source>
</evidence>
<evidence type="ECO:0000256" key="6">
    <source>
        <dbReference type="RuleBase" id="RU363039"/>
    </source>
</evidence>
<dbReference type="InterPro" id="IPR015413">
    <property type="entry name" value="Methionyl/Leucyl_tRNA_Synth"/>
</dbReference>
<dbReference type="InterPro" id="IPR014729">
    <property type="entry name" value="Rossmann-like_a/b/a_fold"/>
</dbReference>
<dbReference type="SUPFAM" id="SSF52374">
    <property type="entry name" value="Nucleotidylyl transferase"/>
    <property type="match status" value="1"/>
</dbReference>
<dbReference type="PANTHER" id="PTHR43326:SF1">
    <property type="entry name" value="METHIONINE--TRNA LIGASE, MITOCHONDRIAL"/>
    <property type="match status" value="1"/>
</dbReference>
<dbReference type="Proteomes" id="UP000465031">
    <property type="component" value="Chromosome"/>
</dbReference>
<feature type="domain" description="Methionyl/Leucyl tRNA synthetase" evidence="7">
    <location>
        <begin position="226"/>
        <end position="319"/>
    </location>
</feature>
<evidence type="ECO:0000256" key="3">
    <source>
        <dbReference type="ARBA" id="ARBA00022840"/>
    </source>
</evidence>
<keyword evidence="4 6" id="KW-0648">Protein biosynthesis</keyword>
<dbReference type="RefSeq" id="WP_068209357.1">
    <property type="nucleotide sequence ID" value="NZ_CP047186.1"/>
</dbReference>
<evidence type="ECO:0000256" key="4">
    <source>
        <dbReference type="ARBA" id="ARBA00022917"/>
    </source>
</evidence>
<evidence type="ECO:0000256" key="5">
    <source>
        <dbReference type="ARBA" id="ARBA00023146"/>
    </source>
</evidence>
<evidence type="ECO:0000313" key="8">
    <source>
        <dbReference type="EMBL" id="KZX21771.1"/>
    </source>
</evidence>
<dbReference type="InterPro" id="IPR023457">
    <property type="entry name" value="Met-tRNA_synth_2"/>
</dbReference>
<dbReference type="EMBL" id="CP047186">
    <property type="protein sequence ID" value="QHC54489.1"/>
    <property type="molecule type" value="Genomic_DNA"/>
</dbReference>
<keyword evidence="2 6" id="KW-0547">Nucleotide-binding</keyword>
<dbReference type="GO" id="GO:0006431">
    <property type="term" value="P:methionyl-tRNA aminoacylation"/>
    <property type="evidence" value="ECO:0007669"/>
    <property type="project" value="TreeGrafter"/>
</dbReference>
<keyword evidence="3 6" id="KW-0067">ATP-binding</keyword>
<dbReference type="AlphaFoldDB" id="A0A166I7U4"/>
<dbReference type="Gene3D" id="2.170.220.10">
    <property type="match status" value="1"/>
</dbReference>
<proteinExistence type="inferred from homology"/>
<dbReference type="KEGG" id="rte:GSU10_01635"/>
<comment type="similarity">
    <text evidence="6">Belongs to the class-I aminoacyl-tRNA synthetase family.</text>
</comment>
<evidence type="ECO:0000259" key="7">
    <source>
        <dbReference type="Pfam" id="PF09334"/>
    </source>
</evidence>
<keyword evidence="10" id="KW-1185">Reference proteome</keyword>
<reference evidence="11" key="3">
    <citation type="submission" date="2019-12" db="EMBL/GenBank/DDBJ databases">
        <title>Complete and draft genome sequences of new strains and members of some known species of the genus Rathayibacter isolated from plants.</title>
        <authorList>
            <person name="Tarlachkov S.V."/>
            <person name="Starodumova I.P."/>
            <person name="Dorofeeva L.V."/>
            <person name="Prisyazhnaya N.V."/>
            <person name="Leyn S."/>
            <person name="Zlamal J."/>
            <person name="Elan M."/>
            <person name="Osterman A.L."/>
            <person name="Nadler S."/>
            <person name="Subbotin S.A."/>
            <person name="Evtushenko L.I."/>
        </authorList>
    </citation>
    <scope>NUCLEOTIDE SEQUENCE [LARGE SCALE GENOMIC DNA]</scope>
    <source>
        <strain evidence="11">VKM Ac-2761</strain>
    </source>
</reference>
<dbReference type="GO" id="GO:0004825">
    <property type="term" value="F:methionine-tRNA ligase activity"/>
    <property type="evidence" value="ECO:0007669"/>
    <property type="project" value="UniProtKB-EC"/>
</dbReference>
<evidence type="ECO:0000256" key="1">
    <source>
        <dbReference type="ARBA" id="ARBA00022598"/>
    </source>
</evidence>
<keyword evidence="1 6" id="KW-0436">Ligase</keyword>
<reference evidence="9" key="2">
    <citation type="submission" date="2019-12" db="EMBL/GenBank/DDBJ databases">
        <title>Complete and Draft Genome Sequences of New Strains and Members of Some Known Species of the Genus Rathayibacter isolated from Plants.</title>
        <authorList>
            <person name="Tarlachkov S.V."/>
            <person name="Starodumova I.P."/>
            <person name="Dorofeeva L.V."/>
            <person name="Prisyazhnaya N.V."/>
            <person name="Leyn S.A."/>
            <person name="Zlamal J.E."/>
            <person name="Elane M.L."/>
            <person name="Osterman A.L."/>
            <person name="Nadler S.A."/>
            <person name="Subbotin S.A."/>
            <person name="Evtushenko L.I."/>
        </authorList>
    </citation>
    <scope>NUCLEOTIDE SEQUENCE</scope>
    <source>
        <strain evidence="9">VKM Ac-2761</strain>
    </source>
</reference>
<name>A0A166I7U4_9MICO</name>
<organism evidence="8 10">
    <name type="scientific">Rathayibacter tanaceti</name>
    <dbReference type="NCBI Taxonomy" id="1671680"/>
    <lineage>
        <taxon>Bacteria</taxon>
        <taxon>Bacillati</taxon>
        <taxon>Actinomycetota</taxon>
        <taxon>Actinomycetes</taxon>
        <taxon>Micrococcales</taxon>
        <taxon>Microbacteriaceae</taxon>
        <taxon>Rathayibacter</taxon>
    </lineage>
</organism>
<evidence type="ECO:0000313" key="10">
    <source>
        <dbReference type="Proteomes" id="UP000076717"/>
    </source>
</evidence>
<gene>
    <name evidence="8" type="primary">metG_1</name>
    <name evidence="8" type="ORF">ACH61_01075</name>
    <name evidence="9" type="ORF">GSU10_01635</name>
</gene>
<accession>A0A166I7U4</accession>
<keyword evidence="5 6" id="KW-0030">Aminoacyl-tRNA synthetase</keyword>
<dbReference type="EMBL" id="LIIN01000026">
    <property type="protein sequence ID" value="KZX21771.1"/>
    <property type="molecule type" value="Genomic_DNA"/>
</dbReference>
<dbReference type="GO" id="GO:0005524">
    <property type="term" value="F:ATP binding"/>
    <property type="evidence" value="ECO:0007669"/>
    <property type="project" value="UniProtKB-KW"/>
</dbReference>
<dbReference type="EC" id="6.1.1.10" evidence="8"/>
<dbReference type="OrthoDB" id="5126236at2"/>
<dbReference type="Gene3D" id="3.40.50.620">
    <property type="entry name" value="HUPs"/>
    <property type="match status" value="1"/>
</dbReference>
<dbReference type="PANTHER" id="PTHR43326">
    <property type="entry name" value="METHIONYL-TRNA SYNTHETASE"/>
    <property type="match status" value="1"/>
</dbReference>
<reference evidence="8 10" key="1">
    <citation type="submission" date="2015-08" db="EMBL/GenBank/DDBJ databases">
        <title>Draft Genome Sequence of Rathayibacter sp. Strain VKM Ac-2596 Isolated from Leaf Gall Induced by Plant-Parasitic Nematodes.</title>
        <authorList>
            <person name="Vasilenko O.V."/>
            <person name="Starodumova I.P."/>
            <person name="Tarlachkov S.V."/>
            <person name="Dorofeeva L.V."/>
            <person name="Evtushenko L.I."/>
        </authorList>
    </citation>
    <scope>NUCLEOTIDE SEQUENCE [LARGE SCALE GENOMIC DNA]</scope>
    <source>
        <strain evidence="8 10">VKM Ac-2596</strain>
    </source>
</reference>
<dbReference type="Proteomes" id="UP000076717">
    <property type="component" value="Unassembled WGS sequence"/>
</dbReference>
<evidence type="ECO:0000313" key="9">
    <source>
        <dbReference type="EMBL" id="QHC54489.1"/>
    </source>
</evidence>
<protein>
    <submittedName>
        <fullName evidence="9">Class I tRNA ligase family protein</fullName>
    </submittedName>
    <submittedName>
        <fullName evidence="8">Methionine--tRNA ligase</fullName>
        <ecNumber evidence="8">6.1.1.10</ecNumber>
    </submittedName>
</protein>
<sequence>MGRTHLVTVPSASAHSFDHVGFAVDLVVAGAIRALEGAETVVSATRDDTNIPSVRAGVESGLERFAATTTAVAGEPVDVSSTDSPESHRWMQELWEQLRAQDALETGTFTGAWCEHCESYVDAPVEPAGCPACGRSDLPQRSEDNWFLRTAPFLDALARWRESVVVVGPAAPAAAGSAPVPALMSVSRPASRTGDVGVAVPGDPSQVIHSGLVAAGCYLLPRPGRNWAAAARRTQVCGKGLVNLHTVVVPLLCTALGVPAADRLYVHHHVRVDGASPQSAGRNGSSVSQLLQTHGPAAIRWWLARLGLTRHDADLALRDAPVLHRRELGRDRRAVPHPDPQGFRRRCEADLASLDIARITRSVLAARADPRLLDALPADAGERLGRFTAWVSGSDVPA</sequence>